<name>A0A1B1Y4W5_9FLAO</name>
<organism evidence="2 3">
    <name type="scientific">Wenyingzhuangia fucanilytica</name>
    <dbReference type="NCBI Taxonomy" id="1790137"/>
    <lineage>
        <taxon>Bacteria</taxon>
        <taxon>Pseudomonadati</taxon>
        <taxon>Bacteroidota</taxon>
        <taxon>Flavobacteriia</taxon>
        <taxon>Flavobacteriales</taxon>
        <taxon>Flavobacteriaceae</taxon>
        <taxon>Wenyingzhuangia</taxon>
    </lineage>
</organism>
<dbReference type="Gene3D" id="2.160.20.80">
    <property type="entry name" value="E3 ubiquitin-protein ligase SopA"/>
    <property type="match status" value="2"/>
</dbReference>
<dbReference type="Gene3D" id="1.10.260.40">
    <property type="entry name" value="lambda repressor-like DNA-binding domains"/>
    <property type="match status" value="1"/>
</dbReference>
<dbReference type="SUPFAM" id="SSF141571">
    <property type="entry name" value="Pentapeptide repeat-like"/>
    <property type="match status" value="1"/>
</dbReference>
<dbReference type="Pfam" id="PF01381">
    <property type="entry name" value="HTH_3"/>
    <property type="match status" value="1"/>
</dbReference>
<proteinExistence type="predicted"/>
<evidence type="ECO:0000313" key="2">
    <source>
        <dbReference type="EMBL" id="ANW95812.1"/>
    </source>
</evidence>
<dbReference type="PROSITE" id="PS50943">
    <property type="entry name" value="HTH_CROC1"/>
    <property type="match status" value="1"/>
</dbReference>
<sequence length="306" mass="34004">MLSTKTIGNKIVEARKKMKLSQAELAQRVAISAQAVGKWERGESMPDIATFSRLALILDVDLNYFAYTTTEPTGTTKDTEVSKEEIETIKNNPAGRQNLSFNAIDLRNSDFAGVTMLKSRFKVCPLINANFQGADLSGSIFQVLDAQNANFDKANLTDCVFSISELQGASFDKSTLTGTTFTLSGKGAIFSNAKFDGATFTTVDLKGTSFQKCKFHGTTFRLCEMEEMNLANNYFTDVEFEKCSLENLSFEGATLNNVRFTSPWSITNKYYKKLTTIKFKGAIMDKVTYAMFQNMRILDLTGVIIK</sequence>
<dbReference type="RefSeq" id="WP_068825304.1">
    <property type="nucleotide sequence ID" value="NZ_CP014224.1"/>
</dbReference>
<evidence type="ECO:0000259" key="1">
    <source>
        <dbReference type="PROSITE" id="PS50943"/>
    </source>
</evidence>
<dbReference type="InterPro" id="IPR010982">
    <property type="entry name" value="Lambda_DNA-bd_dom_sf"/>
</dbReference>
<dbReference type="Pfam" id="PF13599">
    <property type="entry name" value="Pentapeptide_4"/>
    <property type="match status" value="2"/>
</dbReference>
<dbReference type="InterPro" id="IPR001387">
    <property type="entry name" value="Cro/C1-type_HTH"/>
</dbReference>
<dbReference type="GO" id="GO:0003677">
    <property type="term" value="F:DNA binding"/>
    <property type="evidence" value="ECO:0007669"/>
    <property type="project" value="InterPro"/>
</dbReference>
<dbReference type="SUPFAM" id="SSF47413">
    <property type="entry name" value="lambda repressor-like DNA-binding domains"/>
    <property type="match status" value="1"/>
</dbReference>
<dbReference type="SMART" id="SM00530">
    <property type="entry name" value="HTH_XRE"/>
    <property type="match status" value="1"/>
</dbReference>
<dbReference type="KEGG" id="wfu:AXE80_05740"/>
<dbReference type="PANTHER" id="PTHR14136:SF17">
    <property type="entry name" value="BTB_POZ DOMAIN-CONTAINING PROTEIN KCTD9"/>
    <property type="match status" value="1"/>
</dbReference>
<dbReference type="InterPro" id="IPR051082">
    <property type="entry name" value="Pentapeptide-BTB/POZ_domain"/>
</dbReference>
<dbReference type="OrthoDB" id="9812495at2"/>
<gene>
    <name evidence="2" type="ORF">AXE80_05740</name>
</gene>
<dbReference type="Proteomes" id="UP000092967">
    <property type="component" value="Chromosome"/>
</dbReference>
<evidence type="ECO:0000313" key="3">
    <source>
        <dbReference type="Proteomes" id="UP000092967"/>
    </source>
</evidence>
<protein>
    <recommendedName>
        <fullName evidence="1">HTH cro/C1-type domain-containing protein</fullName>
    </recommendedName>
</protein>
<keyword evidence="3" id="KW-1185">Reference proteome</keyword>
<dbReference type="STRING" id="1790137.AXE80_05740"/>
<feature type="domain" description="HTH cro/C1-type" evidence="1">
    <location>
        <begin position="11"/>
        <end position="65"/>
    </location>
</feature>
<reference evidence="2 3" key="1">
    <citation type="submission" date="2016-02" db="EMBL/GenBank/DDBJ databases">
        <authorList>
            <person name="Wen L."/>
            <person name="He K."/>
            <person name="Yang H."/>
        </authorList>
    </citation>
    <scope>NUCLEOTIDE SEQUENCE [LARGE SCALE GENOMIC DNA]</scope>
    <source>
        <strain evidence="2 3">CZ1127</strain>
    </source>
</reference>
<dbReference type="PANTHER" id="PTHR14136">
    <property type="entry name" value="BTB_POZ DOMAIN-CONTAINING PROTEIN KCTD9"/>
    <property type="match status" value="1"/>
</dbReference>
<dbReference type="EMBL" id="CP014224">
    <property type="protein sequence ID" value="ANW95812.1"/>
    <property type="molecule type" value="Genomic_DNA"/>
</dbReference>
<dbReference type="InterPro" id="IPR001646">
    <property type="entry name" value="5peptide_repeat"/>
</dbReference>
<accession>A0A1B1Y4W5</accession>
<dbReference type="AlphaFoldDB" id="A0A1B1Y4W5"/>
<dbReference type="CDD" id="cd00093">
    <property type="entry name" value="HTH_XRE"/>
    <property type="match status" value="1"/>
</dbReference>